<organism evidence="1 2">
    <name type="scientific">Candidatus Merdiplasma excrementigallinarum</name>
    <dbReference type="NCBI Taxonomy" id="2840864"/>
    <lineage>
        <taxon>Bacteria</taxon>
        <taxon>Bacillati</taxon>
        <taxon>Bacillota</taxon>
        <taxon>Clostridia</taxon>
        <taxon>Lachnospirales</taxon>
        <taxon>Lachnospiraceae</taxon>
        <taxon>Lachnospiraceae incertae sedis</taxon>
        <taxon>Candidatus Merdiplasma</taxon>
    </lineage>
</organism>
<protein>
    <submittedName>
        <fullName evidence="1">Uncharacterized protein</fullName>
    </submittedName>
</protein>
<proteinExistence type="predicted"/>
<evidence type="ECO:0000313" key="1">
    <source>
        <dbReference type="EMBL" id="HIV24122.1"/>
    </source>
</evidence>
<dbReference type="Proteomes" id="UP000886889">
    <property type="component" value="Unassembled WGS sequence"/>
</dbReference>
<comment type="caution">
    <text evidence="1">The sequence shown here is derived from an EMBL/GenBank/DDBJ whole genome shotgun (WGS) entry which is preliminary data.</text>
</comment>
<sequence length="145" mass="16430">MRKTVRERMICGLLILAVLSFCVCCLQIELDSLPSAAGSGRLIPRYISAISFSQYQQVNSEEASGLRNVSRILEEGNHLPENCRWEGGLEVFLPVSEPGMATYLLRMFRLSGESGLDCRGEVIRFIHRKDGEKDRKFIKRQPIIL</sequence>
<reference evidence="1" key="2">
    <citation type="journal article" date="2021" name="PeerJ">
        <title>Extensive microbial diversity within the chicken gut microbiome revealed by metagenomics and culture.</title>
        <authorList>
            <person name="Gilroy R."/>
            <person name="Ravi A."/>
            <person name="Getino M."/>
            <person name="Pursley I."/>
            <person name="Horton D.L."/>
            <person name="Alikhan N.F."/>
            <person name="Baker D."/>
            <person name="Gharbi K."/>
            <person name="Hall N."/>
            <person name="Watson M."/>
            <person name="Adriaenssens E.M."/>
            <person name="Foster-Nyarko E."/>
            <person name="Jarju S."/>
            <person name="Secka A."/>
            <person name="Antonio M."/>
            <person name="Oren A."/>
            <person name="Chaudhuri R.R."/>
            <person name="La Ragione R."/>
            <person name="Hildebrand F."/>
            <person name="Pallen M.J."/>
        </authorList>
    </citation>
    <scope>NUCLEOTIDE SEQUENCE</scope>
    <source>
        <strain evidence="1">ChiBcec6-7307</strain>
    </source>
</reference>
<dbReference type="EMBL" id="DVOS01000077">
    <property type="protein sequence ID" value="HIV24122.1"/>
    <property type="molecule type" value="Genomic_DNA"/>
</dbReference>
<evidence type="ECO:0000313" key="2">
    <source>
        <dbReference type="Proteomes" id="UP000886889"/>
    </source>
</evidence>
<accession>A0A9D1P152</accession>
<dbReference type="AlphaFoldDB" id="A0A9D1P152"/>
<name>A0A9D1P152_9FIRM</name>
<gene>
    <name evidence="1" type="ORF">IAC80_09350</name>
</gene>
<reference evidence="1" key="1">
    <citation type="submission" date="2020-10" db="EMBL/GenBank/DDBJ databases">
        <authorList>
            <person name="Gilroy R."/>
        </authorList>
    </citation>
    <scope>NUCLEOTIDE SEQUENCE</scope>
    <source>
        <strain evidence="1">ChiBcec6-7307</strain>
    </source>
</reference>